<evidence type="ECO:0000259" key="1">
    <source>
        <dbReference type="PROSITE" id="PS50076"/>
    </source>
</evidence>
<dbReference type="Proteomes" id="UP000319555">
    <property type="component" value="Unassembled WGS sequence"/>
</dbReference>
<proteinExistence type="predicted"/>
<organism evidence="2 3">
    <name type="scientific">Ruegeria faecimaris</name>
    <dbReference type="NCBI Taxonomy" id="686389"/>
    <lineage>
        <taxon>Bacteria</taxon>
        <taxon>Pseudomonadati</taxon>
        <taxon>Pseudomonadota</taxon>
        <taxon>Alphaproteobacteria</taxon>
        <taxon>Rhodobacterales</taxon>
        <taxon>Roseobacteraceae</taxon>
        <taxon>Ruegeria</taxon>
    </lineage>
</organism>
<accession>A0A521D0E8</accession>
<name>A0A521D0E8_9RHOB</name>
<dbReference type="AlphaFoldDB" id="A0A521D0E8"/>
<dbReference type="Pfam" id="PF00226">
    <property type="entry name" value="DnaJ"/>
    <property type="match status" value="1"/>
</dbReference>
<dbReference type="SUPFAM" id="SSF46565">
    <property type="entry name" value="Chaperone J-domain"/>
    <property type="match status" value="1"/>
</dbReference>
<evidence type="ECO:0000313" key="3">
    <source>
        <dbReference type="Proteomes" id="UP000319555"/>
    </source>
</evidence>
<dbReference type="SMART" id="SM00271">
    <property type="entry name" value="DnaJ"/>
    <property type="match status" value="1"/>
</dbReference>
<dbReference type="InterPro" id="IPR001623">
    <property type="entry name" value="DnaJ_domain"/>
</dbReference>
<dbReference type="PRINTS" id="PR00625">
    <property type="entry name" value="JDOMAIN"/>
</dbReference>
<dbReference type="PROSITE" id="PS50076">
    <property type="entry name" value="DNAJ_2"/>
    <property type="match status" value="1"/>
</dbReference>
<dbReference type="InterPro" id="IPR036869">
    <property type="entry name" value="J_dom_sf"/>
</dbReference>
<keyword evidence="3" id="KW-1185">Reference proteome</keyword>
<gene>
    <name evidence="2" type="ORF">SAMN06265380_10498</name>
</gene>
<dbReference type="RefSeq" id="WP_142636640.1">
    <property type="nucleotide sequence ID" value="NZ_CANLVA010000001.1"/>
</dbReference>
<evidence type="ECO:0000313" key="2">
    <source>
        <dbReference type="EMBL" id="SMO65163.1"/>
    </source>
</evidence>
<dbReference type="OrthoDB" id="7705076at2"/>
<dbReference type="CDD" id="cd06257">
    <property type="entry name" value="DnaJ"/>
    <property type="match status" value="1"/>
</dbReference>
<feature type="domain" description="J" evidence="1">
    <location>
        <begin position="12"/>
        <end position="66"/>
    </location>
</feature>
<reference evidence="2 3" key="1">
    <citation type="submission" date="2017-05" db="EMBL/GenBank/DDBJ databases">
        <authorList>
            <person name="Varghese N."/>
            <person name="Submissions S."/>
        </authorList>
    </citation>
    <scope>NUCLEOTIDE SEQUENCE [LARGE SCALE GENOMIC DNA]</scope>
    <source>
        <strain evidence="2 3">DSM 28009</strain>
    </source>
</reference>
<dbReference type="Gene3D" id="1.10.287.110">
    <property type="entry name" value="DnaJ domain"/>
    <property type="match status" value="1"/>
</dbReference>
<sequence length="220" mass="23532">MEPFDKVSARANAFGTLGLAQSASSDDIREAWRNIAFEAHPDKNGGDGAALANAKAAYDLLRSEGLAGKGLAGSAAGKPRRPRLRKRVIQLETQDIDACRAMLNTALPHLQDTPVDSQDADRLQDADHIPDAVGLHGRNLTYFISAPVCEGANRVALPTSVLAGSKRVKTEILSFQSKDAGTGEVVVPVALATKKFPGARSVRIRFNADQQTQDEYWLAG</sequence>
<protein>
    <submittedName>
        <fullName evidence="2">DnaJ domain-containing protein</fullName>
    </submittedName>
</protein>
<dbReference type="EMBL" id="FXTE01000004">
    <property type="protein sequence ID" value="SMO65163.1"/>
    <property type="molecule type" value="Genomic_DNA"/>
</dbReference>